<evidence type="ECO:0000256" key="1">
    <source>
        <dbReference type="ARBA" id="ARBA00005696"/>
    </source>
</evidence>
<proteinExistence type="inferred from homology"/>
<evidence type="ECO:0000256" key="4">
    <source>
        <dbReference type="ARBA" id="ARBA00022786"/>
    </source>
</evidence>
<feature type="region of interest" description="Disordered" evidence="8">
    <location>
        <begin position="62"/>
        <end position="102"/>
    </location>
</feature>
<reference evidence="9" key="1">
    <citation type="journal article" date="2020" name="Stud. Mycol.">
        <title>101 Dothideomycetes genomes: a test case for predicting lifestyles and emergence of pathogens.</title>
        <authorList>
            <person name="Haridas S."/>
            <person name="Albert R."/>
            <person name="Binder M."/>
            <person name="Bloem J."/>
            <person name="Labutti K."/>
            <person name="Salamov A."/>
            <person name="Andreopoulos B."/>
            <person name="Baker S."/>
            <person name="Barry K."/>
            <person name="Bills G."/>
            <person name="Bluhm B."/>
            <person name="Cannon C."/>
            <person name="Castanera R."/>
            <person name="Culley D."/>
            <person name="Daum C."/>
            <person name="Ezra D."/>
            <person name="Gonzalez J."/>
            <person name="Henrissat B."/>
            <person name="Kuo A."/>
            <person name="Liang C."/>
            <person name="Lipzen A."/>
            <person name="Lutzoni F."/>
            <person name="Magnuson J."/>
            <person name="Mondo S."/>
            <person name="Nolan M."/>
            <person name="Ohm R."/>
            <person name="Pangilinan J."/>
            <person name="Park H.-J."/>
            <person name="Ramirez L."/>
            <person name="Alfaro M."/>
            <person name="Sun H."/>
            <person name="Tritt A."/>
            <person name="Yoshinaga Y."/>
            <person name="Zwiers L.-H."/>
            <person name="Turgeon B."/>
            <person name="Goodwin S."/>
            <person name="Spatafora J."/>
            <person name="Crous P."/>
            <person name="Grigoriev I."/>
        </authorList>
    </citation>
    <scope>NUCLEOTIDE SEQUENCE</scope>
    <source>
        <strain evidence="9">CBS 107.79</strain>
    </source>
</reference>
<name>A0A6A5V581_9PLEO</name>
<keyword evidence="10" id="KW-1185">Reference proteome</keyword>
<evidence type="ECO:0000256" key="5">
    <source>
        <dbReference type="ARBA" id="ARBA00022927"/>
    </source>
</evidence>
<dbReference type="Pfam" id="PF03987">
    <property type="entry name" value="Autophagy_act_C"/>
    <property type="match status" value="1"/>
</dbReference>
<dbReference type="GO" id="GO:0005829">
    <property type="term" value="C:cytosol"/>
    <property type="evidence" value="ECO:0007669"/>
    <property type="project" value="TreeGrafter"/>
</dbReference>
<evidence type="ECO:0000256" key="7">
    <source>
        <dbReference type="ARBA" id="ARBA00029833"/>
    </source>
</evidence>
<feature type="compositionally biased region" description="Polar residues" evidence="8">
    <location>
        <begin position="62"/>
        <end position="76"/>
    </location>
</feature>
<accession>A0A6A5V581</accession>
<dbReference type="AlphaFoldDB" id="A0A6A5V581"/>
<keyword evidence="3" id="KW-0808">Transferase</keyword>
<evidence type="ECO:0000256" key="3">
    <source>
        <dbReference type="ARBA" id="ARBA00022679"/>
    </source>
</evidence>
<protein>
    <recommendedName>
        <fullName evidence="2">Ubiquitin-like-conjugating enzyme ATG10</fullName>
    </recommendedName>
    <alternativeName>
        <fullName evidence="7">Autophagy-related protein 10</fullName>
    </alternativeName>
</protein>
<evidence type="ECO:0000256" key="6">
    <source>
        <dbReference type="ARBA" id="ARBA00023006"/>
    </source>
</evidence>
<keyword evidence="6" id="KW-0072">Autophagy</keyword>
<evidence type="ECO:0000313" key="10">
    <source>
        <dbReference type="Proteomes" id="UP000800036"/>
    </source>
</evidence>
<keyword evidence="5" id="KW-0653">Protein transport</keyword>
<dbReference type="GO" id="GO:0000045">
    <property type="term" value="P:autophagosome assembly"/>
    <property type="evidence" value="ECO:0007669"/>
    <property type="project" value="TreeGrafter"/>
</dbReference>
<dbReference type="GO" id="GO:0032446">
    <property type="term" value="P:protein modification by small protein conjugation"/>
    <property type="evidence" value="ECO:0007669"/>
    <property type="project" value="TreeGrafter"/>
</dbReference>
<dbReference type="Gene3D" id="3.30.1460.50">
    <property type="match status" value="1"/>
</dbReference>
<dbReference type="PANTHER" id="PTHR14957:SF1">
    <property type="entry name" value="UBIQUITIN-LIKE-CONJUGATING ENZYME ATG10"/>
    <property type="match status" value="1"/>
</dbReference>
<dbReference type="GO" id="GO:0061651">
    <property type="term" value="F:Atg12 conjugating enzyme activity"/>
    <property type="evidence" value="ECO:0007669"/>
    <property type="project" value="TreeGrafter"/>
</dbReference>
<dbReference type="EMBL" id="ML976693">
    <property type="protein sequence ID" value="KAF1971399.1"/>
    <property type="molecule type" value="Genomic_DNA"/>
</dbReference>
<keyword evidence="4" id="KW-0833">Ubl conjugation pathway</keyword>
<dbReference type="OrthoDB" id="4089664at2759"/>
<dbReference type="Proteomes" id="UP000800036">
    <property type="component" value="Unassembled WGS sequence"/>
</dbReference>
<dbReference type="PANTHER" id="PTHR14957">
    <property type="entry name" value="UBIQUITIN-LIKE-CONJUGATING ENZYME ATG10"/>
    <property type="match status" value="1"/>
</dbReference>
<comment type="similarity">
    <text evidence="1">Belongs to the ATG10 family.</text>
</comment>
<evidence type="ECO:0000313" key="9">
    <source>
        <dbReference type="EMBL" id="KAF1971399.1"/>
    </source>
</evidence>
<dbReference type="InterPro" id="IPR007135">
    <property type="entry name" value="Atg3/Atg10"/>
</dbReference>
<dbReference type="GO" id="GO:0000422">
    <property type="term" value="P:autophagy of mitochondrion"/>
    <property type="evidence" value="ECO:0007669"/>
    <property type="project" value="TreeGrafter"/>
</dbReference>
<organism evidence="9 10">
    <name type="scientific">Bimuria novae-zelandiae CBS 107.79</name>
    <dbReference type="NCBI Taxonomy" id="1447943"/>
    <lineage>
        <taxon>Eukaryota</taxon>
        <taxon>Fungi</taxon>
        <taxon>Dikarya</taxon>
        <taxon>Ascomycota</taxon>
        <taxon>Pezizomycotina</taxon>
        <taxon>Dothideomycetes</taxon>
        <taxon>Pleosporomycetidae</taxon>
        <taxon>Pleosporales</taxon>
        <taxon>Massarineae</taxon>
        <taxon>Didymosphaeriaceae</taxon>
        <taxon>Bimuria</taxon>
    </lineage>
</organism>
<evidence type="ECO:0000256" key="2">
    <source>
        <dbReference type="ARBA" id="ARBA00021099"/>
    </source>
</evidence>
<keyword evidence="5" id="KW-0813">Transport</keyword>
<dbReference type="GO" id="GO:0015031">
    <property type="term" value="P:protein transport"/>
    <property type="evidence" value="ECO:0007669"/>
    <property type="project" value="UniProtKB-KW"/>
</dbReference>
<sequence length="229" mass="25062">MGCVAFFPHLSDAEFQSACTTLIRSYASLPNPSPGNWISVETKCLHPQTFLRITKEHSLLLSPSPQRAEQDQSGNVPSLPDEGESLGVYGHEEDPEALSPSSPATPLIHYDIILSPTYRVPTLYVHIADPLHRFPPTMSTLYTHVLDPAYINQTKGSGVLGGITTADHPVEARPVFFVHPCRTAEVMLACAGGKEKDMEAWDYLVMWIGAMGKAVGLDVPKELVVRQGR</sequence>
<evidence type="ECO:0000256" key="8">
    <source>
        <dbReference type="SAM" id="MobiDB-lite"/>
    </source>
</evidence>
<gene>
    <name evidence="9" type="ORF">BU23DRAFT_470806</name>
</gene>